<evidence type="ECO:0000313" key="10">
    <source>
        <dbReference type="Proteomes" id="UP001107961"/>
    </source>
</evidence>
<dbReference type="NCBIfam" id="NF008070">
    <property type="entry name" value="PRK10807.1"/>
    <property type="match status" value="1"/>
</dbReference>
<keyword evidence="5 7" id="KW-1133">Transmembrane helix</keyword>
<evidence type="ECO:0000256" key="2">
    <source>
        <dbReference type="ARBA" id="ARBA00022475"/>
    </source>
</evidence>
<dbReference type="PANTHER" id="PTHR30462:SF2">
    <property type="entry name" value="INTERMEMBRANE TRANSPORT PROTEIN PQIB"/>
    <property type="match status" value="1"/>
</dbReference>
<dbReference type="EMBL" id="JAJVKT010000006">
    <property type="protein sequence ID" value="MCE7508317.1"/>
    <property type="molecule type" value="Genomic_DNA"/>
</dbReference>
<comment type="caution">
    <text evidence="9">The sequence shown here is derived from an EMBL/GenBank/DDBJ whole genome shotgun (WGS) entry which is preliminary data.</text>
</comment>
<keyword evidence="4 7" id="KW-0812">Transmembrane</keyword>
<evidence type="ECO:0000256" key="1">
    <source>
        <dbReference type="ARBA" id="ARBA00004533"/>
    </source>
</evidence>
<sequence>MTTTPSNAAPERRPKLSPVWLIPLGALLIGLWLAFDHWTSQGPTVVLKMTDAEGIEAGKTSVKTRNVQVGQVEEVALSEDLSHTLVTVRMQQDTARMLNDKTRFWVVKPRIGREGISGLGTVLSGAYIELQPGDGKKEKRRFQVEEKPPITEAGARGLYLTLNARPGSSVATGDPVTYRNLTVGRVVDTEFLAAEKIIRHRIFIEEPYDVLVTESVRFWNVSGVTLQLDSGGFKVGVQSMETLIGGGITFGVPDQDMPAGAPAKPDSEFELYADEEAARRGLFDQYLEYVMLVQDSVRGLRRGAPVEYRGVRLGTVEQVPWHFTADQPETLTRFAIPVLIRIEPQRILEDEEADLDEWRRRLDRMFDHGLRATLKSGNLLTGALFVDLNFQRNAEPFEQARFEGVQVFPSTTGGLAQLESQVAELMDKVNSLPLEQIGDKLDRNLAASESTLKAFAGTAERLQQLLEDPAVAGMPERLNDTLSALEKTLAGLEPGSDAYRQLSGTLQRMEQLLRDAEPLMRTLKEHPNALIFSTDPEPDYEPKAAR</sequence>
<evidence type="ECO:0000256" key="6">
    <source>
        <dbReference type="ARBA" id="ARBA00023136"/>
    </source>
</evidence>
<dbReference type="GO" id="GO:0005886">
    <property type="term" value="C:plasma membrane"/>
    <property type="evidence" value="ECO:0007669"/>
    <property type="project" value="UniProtKB-SubCell"/>
</dbReference>
<dbReference type="RefSeq" id="WP_080531640.1">
    <property type="nucleotide sequence ID" value="NZ_CP012331.1"/>
</dbReference>
<keyword evidence="6 7" id="KW-0472">Membrane</keyword>
<gene>
    <name evidence="9" type="primary">pqiB</name>
    <name evidence="9" type="ORF">LZG35_06670</name>
</gene>
<organism evidence="9 10">
    <name type="scientific">Alloalcanivorax xenomutans</name>
    <dbReference type="NCBI Taxonomy" id="1094342"/>
    <lineage>
        <taxon>Bacteria</taxon>
        <taxon>Pseudomonadati</taxon>
        <taxon>Pseudomonadota</taxon>
        <taxon>Gammaproteobacteria</taxon>
        <taxon>Oceanospirillales</taxon>
        <taxon>Alcanivoracaceae</taxon>
        <taxon>Alloalcanivorax</taxon>
    </lineage>
</organism>
<evidence type="ECO:0000313" key="9">
    <source>
        <dbReference type="EMBL" id="MCE7508317.1"/>
    </source>
</evidence>
<dbReference type="InterPro" id="IPR003399">
    <property type="entry name" value="Mce/MlaD"/>
</dbReference>
<comment type="subcellular location">
    <subcellularLocation>
        <location evidence="1">Cell inner membrane</location>
    </subcellularLocation>
</comment>
<evidence type="ECO:0000256" key="7">
    <source>
        <dbReference type="SAM" id="Phobius"/>
    </source>
</evidence>
<accession>A0A9Q3W5R0</accession>
<feature type="domain" description="Mce/MlaD" evidence="8">
    <location>
        <begin position="289"/>
        <end position="390"/>
    </location>
</feature>
<evidence type="ECO:0000259" key="8">
    <source>
        <dbReference type="Pfam" id="PF02470"/>
    </source>
</evidence>
<keyword evidence="2" id="KW-1003">Cell membrane</keyword>
<dbReference type="PANTHER" id="PTHR30462">
    <property type="entry name" value="INTERMEMBRANE TRANSPORT PROTEIN PQIB-RELATED"/>
    <property type="match status" value="1"/>
</dbReference>
<dbReference type="Pfam" id="PF02470">
    <property type="entry name" value="MlaD"/>
    <property type="match status" value="3"/>
</dbReference>
<dbReference type="AlphaFoldDB" id="A0A9Q3W5R0"/>
<keyword evidence="3" id="KW-0997">Cell inner membrane</keyword>
<feature type="domain" description="Mce/MlaD" evidence="8">
    <location>
        <begin position="42"/>
        <end position="133"/>
    </location>
</feature>
<evidence type="ECO:0000256" key="5">
    <source>
        <dbReference type="ARBA" id="ARBA00022989"/>
    </source>
</evidence>
<evidence type="ECO:0000256" key="4">
    <source>
        <dbReference type="ARBA" id="ARBA00022692"/>
    </source>
</evidence>
<dbReference type="InterPro" id="IPR051800">
    <property type="entry name" value="PqiA-PqiB_transport"/>
</dbReference>
<dbReference type="Proteomes" id="UP001107961">
    <property type="component" value="Unassembled WGS sequence"/>
</dbReference>
<evidence type="ECO:0000256" key="3">
    <source>
        <dbReference type="ARBA" id="ARBA00022519"/>
    </source>
</evidence>
<proteinExistence type="predicted"/>
<reference evidence="9" key="1">
    <citation type="submission" date="2022-01" db="EMBL/GenBank/DDBJ databases">
        <authorList>
            <person name="Karlyshev A.V."/>
            <person name="Jaspars M."/>
        </authorList>
    </citation>
    <scope>NUCLEOTIDE SEQUENCE</scope>
    <source>
        <strain evidence="9">AGSA3-2</strain>
    </source>
</reference>
<keyword evidence="10" id="KW-1185">Reference proteome</keyword>
<name>A0A9Q3W5R0_9GAMM</name>
<feature type="transmembrane region" description="Helical" evidence="7">
    <location>
        <begin position="16"/>
        <end position="35"/>
    </location>
</feature>
<feature type="domain" description="Mce/MlaD" evidence="8">
    <location>
        <begin position="157"/>
        <end position="224"/>
    </location>
</feature>
<protein>
    <submittedName>
        <fullName evidence="9">Intermembrane transport protein PqiB</fullName>
    </submittedName>
</protein>
<dbReference type="KEGG" id="axe:P40_19430"/>